<dbReference type="OrthoDB" id="9802256at2"/>
<dbReference type="Proteomes" id="UP000015351">
    <property type="component" value="Unassembled WGS sequence"/>
</dbReference>
<evidence type="ECO:0000313" key="2">
    <source>
        <dbReference type="Proteomes" id="UP000015351"/>
    </source>
</evidence>
<keyword evidence="2" id="KW-1185">Reference proteome</keyword>
<sequence length="213" mass="22849">MALDTQELGTVPWNIKGELILNCNCTVFCPCVVSLGKHPPTEGYCQAWLGIRIDEGHYGDEDLSGMAVGMLMDIPGNMGRGNWKAAAFIDDQASDAAYAGLEAILSGAAKGTTGLFRMLVGEYLGAERAPVSFTNEGNVRRLMVGKKIQGEVVPVSGKDGKDMVITNTEYWMGPDITVATANKGKVRAFGRVWDFDGRSAEICQIDWGGPAPK</sequence>
<dbReference type="AlphaFoldDB" id="S9QKD2"/>
<proteinExistence type="predicted"/>
<dbReference type="eggNOG" id="COG5588">
    <property type="taxonomic scope" value="Bacteria"/>
</dbReference>
<name>S9QKD2_9RHOB</name>
<dbReference type="HOGENOM" id="CLU_092801_1_0_5"/>
<dbReference type="Pfam" id="PF07040">
    <property type="entry name" value="DUF1326"/>
    <property type="match status" value="1"/>
</dbReference>
<dbReference type="EMBL" id="AONI01000009">
    <property type="protein sequence ID" value="EPX80237.1"/>
    <property type="molecule type" value="Genomic_DNA"/>
</dbReference>
<reference evidence="2" key="1">
    <citation type="journal article" date="2013" name="Stand. Genomic Sci.">
        <title>Genome sequence of the Litoreibacter arenae type strain (DSM 19593(T)), a member of the Roseobacter clade isolated from sea sand.</title>
        <authorList>
            <person name="Riedel T."/>
            <person name="Fiebig A."/>
            <person name="Petersen J."/>
            <person name="Gronow S."/>
            <person name="Kyrpides N.C."/>
            <person name="Goker M."/>
            <person name="Klenk H.P."/>
        </authorList>
    </citation>
    <scope>NUCLEOTIDE SEQUENCE [LARGE SCALE GENOMIC DNA]</scope>
    <source>
        <strain evidence="2">DSM 19593</strain>
    </source>
</reference>
<comment type="caution">
    <text evidence="1">The sequence shown here is derived from an EMBL/GenBank/DDBJ whole genome shotgun (WGS) entry which is preliminary data.</text>
</comment>
<dbReference type="RefSeq" id="WP_021100143.1">
    <property type="nucleotide sequence ID" value="NZ_KE557306.1"/>
</dbReference>
<evidence type="ECO:0000313" key="1">
    <source>
        <dbReference type="EMBL" id="EPX80237.1"/>
    </source>
</evidence>
<dbReference type="PATRIC" id="fig|1123360.3.peg.1563"/>
<accession>S9QKD2</accession>
<gene>
    <name evidence="1" type="ORF">thalar_01576</name>
</gene>
<organism evidence="1 2">
    <name type="scientific">Litoreibacter arenae DSM 19593</name>
    <dbReference type="NCBI Taxonomy" id="1123360"/>
    <lineage>
        <taxon>Bacteria</taxon>
        <taxon>Pseudomonadati</taxon>
        <taxon>Pseudomonadota</taxon>
        <taxon>Alphaproteobacteria</taxon>
        <taxon>Rhodobacterales</taxon>
        <taxon>Roseobacteraceae</taxon>
        <taxon>Litoreibacter</taxon>
    </lineage>
</organism>
<dbReference type="InterPro" id="IPR009758">
    <property type="entry name" value="DUF1326"/>
</dbReference>
<dbReference type="STRING" id="1123360.thalar_01576"/>
<protein>
    <submittedName>
        <fullName evidence="1">Protein involved in DMSP breakdown</fullName>
    </submittedName>
</protein>